<comment type="similarity">
    <text evidence="7">Belongs to the binding-protein-dependent transport system permease family.</text>
</comment>
<keyword evidence="6 7" id="KW-0472">Membrane</keyword>
<dbReference type="Gene3D" id="1.10.3720.10">
    <property type="entry name" value="MetI-like"/>
    <property type="match status" value="1"/>
</dbReference>
<evidence type="ECO:0000256" key="5">
    <source>
        <dbReference type="ARBA" id="ARBA00022989"/>
    </source>
</evidence>
<keyword evidence="10" id="KW-1185">Reference proteome</keyword>
<dbReference type="Pfam" id="PF12911">
    <property type="entry name" value="OppC_N"/>
    <property type="match status" value="1"/>
</dbReference>
<feature type="transmembrane region" description="Helical" evidence="7">
    <location>
        <begin position="246"/>
        <end position="268"/>
    </location>
</feature>
<dbReference type="GeneID" id="303303796"/>
<proteinExistence type="inferred from homology"/>
<dbReference type="CDD" id="cd06261">
    <property type="entry name" value="TM_PBP2"/>
    <property type="match status" value="1"/>
</dbReference>
<dbReference type="InterPro" id="IPR050366">
    <property type="entry name" value="BP-dependent_transpt_permease"/>
</dbReference>
<comment type="subcellular location">
    <subcellularLocation>
        <location evidence="1 7">Cell membrane</location>
        <topology evidence="1 7">Multi-pass membrane protein</topology>
    </subcellularLocation>
</comment>
<evidence type="ECO:0000313" key="10">
    <source>
        <dbReference type="Proteomes" id="UP000606115"/>
    </source>
</evidence>
<dbReference type="InterPro" id="IPR025966">
    <property type="entry name" value="OppC_N"/>
</dbReference>
<keyword evidence="2 7" id="KW-0813">Transport</keyword>
<keyword evidence="5 7" id="KW-1133">Transmembrane helix</keyword>
<sequence length="337" mass="36399">MPENQNQNPEAGLPISKIRAGKVSKYTIPHFVAPLDETPLQGVDAVKETGKPLSMWAEAWRSLRKRPLFIISALLIIVVIAIATIPGLFTSVDPTSCYLEFSNEGPSSGHPMGYNFQGCDVYARAIHGTRASLMVGIFTTIFVVLIGGTIGALAGFYGGWLDTILARLGDIFFALPMVLGAIIVMQLPAFRDNKSVWTVIVTLAIFGWPQVARITRGAVLEARDADFVKASRALGLSRGKSLLKHVIPNAMAPVIVVATVNLGVYIVAEATLSFLGLGLPFEVMSWGNDISSAQSQLRNNPMMLMWPALFLSVTVLSFIMLGDAVRDALDPKSRKGN</sequence>
<evidence type="ECO:0000259" key="8">
    <source>
        <dbReference type="PROSITE" id="PS50928"/>
    </source>
</evidence>
<feature type="transmembrane region" description="Helical" evidence="7">
    <location>
        <begin position="133"/>
        <end position="159"/>
    </location>
</feature>
<evidence type="ECO:0000313" key="9">
    <source>
        <dbReference type="EMBL" id="GGJ56609.1"/>
    </source>
</evidence>
<dbReference type="RefSeq" id="WP_188684700.1">
    <property type="nucleotide sequence ID" value="NZ_BMKX01000002.1"/>
</dbReference>
<dbReference type="PANTHER" id="PTHR43386">
    <property type="entry name" value="OLIGOPEPTIDE TRANSPORT SYSTEM PERMEASE PROTEIN APPC"/>
    <property type="match status" value="1"/>
</dbReference>
<dbReference type="InterPro" id="IPR000515">
    <property type="entry name" value="MetI-like"/>
</dbReference>
<keyword evidence="4 7" id="KW-0812">Transmembrane</keyword>
<organism evidence="9 10">
    <name type="scientific">Glutamicibacter ardleyensis</name>
    <dbReference type="NCBI Taxonomy" id="225894"/>
    <lineage>
        <taxon>Bacteria</taxon>
        <taxon>Bacillati</taxon>
        <taxon>Actinomycetota</taxon>
        <taxon>Actinomycetes</taxon>
        <taxon>Micrococcales</taxon>
        <taxon>Micrococcaceae</taxon>
        <taxon>Glutamicibacter</taxon>
    </lineage>
</organism>
<evidence type="ECO:0000256" key="7">
    <source>
        <dbReference type="RuleBase" id="RU363032"/>
    </source>
</evidence>
<dbReference type="EMBL" id="BMKX01000002">
    <property type="protein sequence ID" value="GGJ56609.1"/>
    <property type="molecule type" value="Genomic_DNA"/>
</dbReference>
<dbReference type="Proteomes" id="UP000606115">
    <property type="component" value="Unassembled WGS sequence"/>
</dbReference>
<feature type="transmembrane region" description="Helical" evidence="7">
    <location>
        <begin position="196"/>
        <end position="214"/>
    </location>
</feature>
<dbReference type="PANTHER" id="PTHR43386:SF6">
    <property type="entry name" value="ABC TRANSPORTER PERMEASE PROTEIN"/>
    <property type="match status" value="1"/>
</dbReference>
<keyword evidence="3" id="KW-1003">Cell membrane</keyword>
<dbReference type="InterPro" id="IPR035906">
    <property type="entry name" value="MetI-like_sf"/>
</dbReference>
<comment type="caution">
    <text evidence="9">The sequence shown here is derived from an EMBL/GenBank/DDBJ whole genome shotgun (WGS) entry which is preliminary data.</text>
</comment>
<feature type="transmembrane region" description="Helical" evidence="7">
    <location>
        <begin position="171"/>
        <end position="190"/>
    </location>
</feature>
<dbReference type="SUPFAM" id="SSF161098">
    <property type="entry name" value="MetI-like"/>
    <property type="match status" value="1"/>
</dbReference>
<evidence type="ECO:0000256" key="4">
    <source>
        <dbReference type="ARBA" id="ARBA00022692"/>
    </source>
</evidence>
<evidence type="ECO:0000256" key="2">
    <source>
        <dbReference type="ARBA" id="ARBA00022448"/>
    </source>
</evidence>
<dbReference type="PROSITE" id="PS50928">
    <property type="entry name" value="ABC_TM1"/>
    <property type="match status" value="1"/>
</dbReference>
<evidence type="ECO:0000256" key="6">
    <source>
        <dbReference type="ARBA" id="ARBA00023136"/>
    </source>
</evidence>
<feature type="domain" description="ABC transmembrane type-1" evidence="8">
    <location>
        <begin position="129"/>
        <end position="322"/>
    </location>
</feature>
<accession>A0ABQ2DFY3</accession>
<evidence type="ECO:0000256" key="3">
    <source>
        <dbReference type="ARBA" id="ARBA00022475"/>
    </source>
</evidence>
<gene>
    <name evidence="9" type="ORF">GCM10007173_14250</name>
</gene>
<dbReference type="Pfam" id="PF00528">
    <property type="entry name" value="BPD_transp_1"/>
    <property type="match status" value="1"/>
</dbReference>
<name>A0ABQ2DFY3_9MICC</name>
<evidence type="ECO:0000256" key="1">
    <source>
        <dbReference type="ARBA" id="ARBA00004651"/>
    </source>
</evidence>
<feature type="transmembrane region" description="Helical" evidence="7">
    <location>
        <begin position="304"/>
        <end position="325"/>
    </location>
</feature>
<feature type="transmembrane region" description="Helical" evidence="7">
    <location>
        <begin position="68"/>
        <end position="89"/>
    </location>
</feature>
<reference evidence="10" key="1">
    <citation type="journal article" date="2019" name="Int. J. Syst. Evol. Microbiol.">
        <title>The Global Catalogue of Microorganisms (GCM) 10K type strain sequencing project: providing services to taxonomists for standard genome sequencing and annotation.</title>
        <authorList>
            <consortium name="The Broad Institute Genomics Platform"/>
            <consortium name="The Broad Institute Genome Sequencing Center for Infectious Disease"/>
            <person name="Wu L."/>
            <person name="Ma J."/>
        </authorList>
    </citation>
    <scope>NUCLEOTIDE SEQUENCE [LARGE SCALE GENOMIC DNA]</scope>
    <source>
        <strain evidence="10">CGMCC 1.3685</strain>
    </source>
</reference>
<protein>
    <submittedName>
        <fullName evidence="9">ABC transporter permease</fullName>
    </submittedName>
</protein>